<dbReference type="EMBL" id="BKCF01000001">
    <property type="protein sequence ID" value="GEQ85205.1"/>
    <property type="molecule type" value="Genomic_DNA"/>
</dbReference>
<dbReference type="Proteomes" id="UP000326994">
    <property type="component" value="Unassembled WGS sequence"/>
</dbReference>
<protein>
    <submittedName>
        <fullName evidence="1">Uncharacterized protein</fullName>
    </submittedName>
</protein>
<evidence type="ECO:0000313" key="1">
    <source>
        <dbReference type="EMBL" id="GEQ85205.1"/>
    </source>
</evidence>
<evidence type="ECO:0000313" key="2">
    <source>
        <dbReference type="Proteomes" id="UP000326994"/>
    </source>
</evidence>
<keyword evidence="2" id="KW-1185">Reference proteome</keyword>
<proteinExistence type="predicted"/>
<organism evidence="1 2">
    <name type="scientific">Patiriisocius marinistellae</name>
    <dbReference type="NCBI Taxonomy" id="2494560"/>
    <lineage>
        <taxon>Bacteria</taxon>
        <taxon>Pseudomonadati</taxon>
        <taxon>Bacteroidota</taxon>
        <taxon>Flavobacteriia</taxon>
        <taxon>Flavobacteriales</taxon>
        <taxon>Flavobacteriaceae</taxon>
        <taxon>Patiriisocius</taxon>
    </lineage>
</organism>
<gene>
    <name evidence="1" type="ORF">ULMS_07130</name>
</gene>
<sequence length="127" mass="14409">MLLSSFTSQIFCQERINPPKKNSKIKSADQFVDNTFQLYHKIYVYDSLSQKGVEIPPELEDELLANAQKDIDSLWQVLPTVVEDMGSGKGNIMRKGKATLNLNKAKKALRYCLATSKTYFIGTDEEE</sequence>
<accession>A0A5J4FYW6</accession>
<dbReference type="AlphaFoldDB" id="A0A5J4FYW6"/>
<comment type="caution">
    <text evidence="1">The sequence shown here is derived from an EMBL/GenBank/DDBJ whole genome shotgun (WGS) entry which is preliminary data.</text>
</comment>
<name>A0A5J4FYW6_9FLAO</name>
<reference evidence="1 2" key="1">
    <citation type="submission" date="2019-08" db="EMBL/GenBank/DDBJ databases">
        <title>Ulvibacter marinistellae sp. nov., isolated from a starfish, Patiria pectinifera.</title>
        <authorList>
            <person name="Kawano K."/>
            <person name="Ushijima N."/>
            <person name="Kihara M."/>
            <person name="Itoh H."/>
        </authorList>
    </citation>
    <scope>NUCLEOTIDE SEQUENCE [LARGE SCALE GENOMIC DNA]</scope>
    <source>
        <strain evidence="1 2">KK4</strain>
    </source>
</reference>